<dbReference type="InterPro" id="IPR001878">
    <property type="entry name" value="Znf_CCHC"/>
</dbReference>
<dbReference type="Pfam" id="PF00098">
    <property type="entry name" value="zf-CCHC"/>
    <property type="match status" value="1"/>
</dbReference>
<keyword evidence="5" id="KW-1185">Reference proteome</keyword>
<keyword evidence="1" id="KW-0479">Metal-binding</keyword>
<sequence>MSLGTDASLATIMAKFKSVYGPILSLNTVMATFYSMKQAETEDADSFAQRLEDTAHQAVTLGRVEQKELNALLKEMFCAGLKPQTKLATEFLLENKVLAFDQLSLEVKRREKELNIATTAQVHAAQIMEIAELRSQVAQLTAEIRALKQTSSHSLAATHYNHANSFTSTTPARNLLVPRASVPTSARPNLTWTEANRSRGLTTCFRCGQPGHIAR</sequence>
<name>A0AAV3YWN8_9GAST</name>
<gene>
    <name evidence="4" type="ORF">PoB_001339500</name>
</gene>
<dbReference type="AlphaFoldDB" id="A0AAV3YWN8"/>
<comment type="caution">
    <text evidence="4">The sequence shown here is derived from an EMBL/GenBank/DDBJ whole genome shotgun (WGS) entry which is preliminary data.</text>
</comment>
<feature type="coiled-coil region" evidence="2">
    <location>
        <begin position="123"/>
        <end position="150"/>
    </location>
</feature>
<dbReference type="GO" id="GO:0008270">
    <property type="term" value="F:zinc ion binding"/>
    <property type="evidence" value="ECO:0007669"/>
    <property type="project" value="UniProtKB-KW"/>
</dbReference>
<keyword evidence="2" id="KW-0175">Coiled coil</keyword>
<organism evidence="4 5">
    <name type="scientific">Plakobranchus ocellatus</name>
    <dbReference type="NCBI Taxonomy" id="259542"/>
    <lineage>
        <taxon>Eukaryota</taxon>
        <taxon>Metazoa</taxon>
        <taxon>Spiralia</taxon>
        <taxon>Lophotrochozoa</taxon>
        <taxon>Mollusca</taxon>
        <taxon>Gastropoda</taxon>
        <taxon>Heterobranchia</taxon>
        <taxon>Euthyneura</taxon>
        <taxon>Panpulmonata</taxon>
        <taxon>Sacoglossa</taxon>
        <taxon>Placobranchoidea</taxon>
        <taxon>Plakobranchidae</taxon>
        <taxon>Plakobranchus</taxon>
    </lineage>
</organism>
<evidence type="ECO:0000256" key="2">
    <source>
        <dbReference type="SAM" id="Coils"/>
    </source>
</evidence>
<dbReference type="EMBL" id="BLXT01001622">
    <property type="protein sequence ID" value="GFN86889.1"/>
    <property type="molecule type" value="Genomic_DNA"/>
</dbReference>
<evidence type="ECO:0000256" key="1">
    <source>
        <dbReference type="PROSITE-ProRule" id="PRU00047"/>
    </source>
</evidence>
<dbReference type="InterPro" id="IPR026523">
    <property type="entry name" value="PNMA"/>
</dbReference>
<keyword evidence="1" id="KW-0862">Zinc</keyword>
<dbReference type="PROSITE" id="PS50158">
    <property type="entry name" value="ZF_CCHC"/>
    <property type="match status" value="1"/>
</dbReference>
<keyword evidence="1" id="KW-0863">Zinc-finger</keyword>
<evidence type="ECO:0000313" key="4">
    <source>
        <dbReference type="EMBL" id="GFN86889.1"/>
    </source>
</evidence>
<dbReference type="Proteomes" id="UP000735302">
    <property type="component" value="Unassembled WGS sequence"/>
</dbReference>
<reference evidence="4 5" key="1">
    <citation type="journal article" date="2021" name="Elife">
        <title>Chloroplast acquisition without the gene transfer in kleptoplastic sea slugs, Plakobranchus ocellatus.</title>
        <authorList>
            <person name="Maeda T."/>
            <person name="Takahashi S."/>
            <person name="Yoshida T."/>
            <person name="Shimamura S."/>
            <person name="Takaki Y."/>
            <person name="Nagai Y."/>
            <person name="Toyoda A."/>
            <person name="Suzuki Y."/>
            <person name="Arimoto A."/>
            <person name="Ishii H."/>
            <person name="Satoh N."/>
            <person name="Nishiyama T."/>
            <person name="Hasebe M."/>
            <person name="Maruyama T."/>
            <person name="Minagawa J."/>
            <person name="Obokata J."/>
            <person name="Shigenobu S."/>
        </authorList>
    </citation>
    <scope>NUCLEOTIDE SEQUENCE [LARGE SCALE GENOMIC DNA]</scope>
</reference>
<dbReference type="PANTHER" id="PTHR23095">
    <property type="entry name" value="PARANEOPLASTIC ANTIGEN"/>
    <property type="match status" value="1"/>
</dbReference>
<proteinExistence type="predicted"/>
<dbReference type="GO" id="GO:0003676">
    <property type="term" value="F:nucleic acid binding"/>
    <property type="evidence" value="ECO:0007669"/>
    <property type="project" value="InterPro"/>
</dbReference>
<dbReference type="PANTHER" id="PTHR23095:SF43">
    <property type="entry name" value="PARANEOPLASTIC ANTIGEN-LIKE PROTEIN 8C"/>
    <property type="match status" value="1"/>
</dbReference>
<evidence type="ECO:0000313" key="5">
    <source>
        <dbReference type="Proteomes" id="UP000735302"/>
    </source>
</evidence>
<protein>
    <submittedName>
        <fullName evidence="4">Paraneoplastic antigen-like protein 5</fullName>
    </submittedName>
</protein>
<accession>A0AAV3YWN8</accession>
<feature type="domain" description="CCHC-type" evidence="3">
    <location>
        <begin position="204"/>
        <end position="215"/>
    </location>
</feature>
<evidence type="ECO:0000259" key="3">
    <source>
        <dbReference type="PROSITE" id="PS50158"/>
    </source>
</evidence>